<dbReference type="Proteomes" id="UP000198953">
    <property type="component" value="Unassembled WGS sequence"/>
</dbReference>
<evidence type="ECO:0000313" key="3">
    <source>
        <dbReference type="Proteomes" id="UP000198953"/>
    </source>
</evidence>
<evidence type="ECO:0000259" key="1">
    <source>
        <dbReference type="Pfam" id="PF07969"/>
    </source>
</evidence>
<name>A0A1H7YAM7_9ACTN</name>
<feature type="domain" description="Amidohydrolase 3" evidence="1">
    <location>
        <begin position="58"/>
        <end position="530"/>
    </location>
</feature>
<accession>A0A1H7YAM7</accession>
<protein>
    <recommendedName>
        <fullName evidence="1">Amidohydrolase 3 domain-containing protein</fullName>
    </recommendedName>
</protein>
<dbReference type="AlphaFoldDB" id="A0A1H7YAM7"/>
<gene>
    <name evidence="2" type="ORF">SAMN05660976_05126</name>
</gene>
<dbReference type="InterPro" id="IPR032466">
    <property type="entry name" value="Metal_Hydrolase"/>
</dbReference>
<sequence>MDAVAQRVVIVNGRLFLPGTPAVARAEDEPTAVVVEDGTIAAVTSDAEARRLRHPRAEVIDAAGGLVLPGFDDAHLHVIPGGQWSGMLTLGDAATLPEMQARVAEYAAAHPEAPWIIGGGWHHAAWGDGRPAKEQLDLVVPSRPAMMICMDGHSYWVNSAALRAAGIDRDTPDPANGVIVRDPDGGEPTGWLKEKAGQLVYRVMPEPDRQDLKIALLRAVRALNAAGFTAVQDARTDPGEVPVWREVLAEGLLTLRSRIALPMAPEQSLAEWRATLDAHEELVAPLRGGDRLTGGILKGFVDGVIESRTAAMLAPYEGEEGRGAPAFEPEQLTAFTAEAHRRGWQVQLHAIGDRAVRMALDAFEAAGRDHRRRRHRVEHIEVIHPDDVRRFAELDVVASMQPSHAFSAPGRAHHWHGLIGADRAALNWPMSAIHRAGGVVALGSDWPVVDHDPFLTLHCAISADHALTLPQALAAYGQGSAYAAHAERRRGRLAVGMDADLVVLDRDLLETGEVLGAGVVATIVDGTVVHRAA</sequence>
<organism evidence="2 3">
    <name type="scientific">Nonomuraea pusilla</name>
    <dbReference type="NCBI Taxonomy" id="46177"/>
    <lineage>
        <taxon>Bacteria</taxon>
        <taxon>Bacillati</taxon>
        <taxon>Actinomycetota</taxon>
        <taxon>Actinomycetes</taxon>
        <taxon>Streptosporangiales</taxon>
        <taxon>Streptosporangiaceae</taxon>
        <taxon>Nonomuraea</taxon>
    </lineage>
</organism>
<dbReference type="GO" id="GO:0016810">
    <property type="term" value="F:hydrolase activity, acting on carbon-nitrogen (but not peptide) bonds"/>
    <property type="evidence" value="ECO:0007669"/>
    <property type="project" value="InterPro"/>
</dbReference>
<dbReference type="SUPFAM" id="SSF51338">
    <property type="entry name" value="Composite domain of metallo-dependent hydrolases"/>
    <property type="match status" value="1"/>
</dbReference>
<dbReference type="STRING" id="46177.SAMN05660976_05126"/>
<evidence type="ECO:0000313" key="2">
    <source>
        <dbReference type="EMBL" id="SEM43180.1"/>
    </source>
</evidence>
<keyword evidence="3" id="KW-1185">Reference proteome</keyword>
<dbReference type="Gene3D" id="3.20.20.140">
    <property type="entry name" value="Metal-dependent hydrolases"/>
    <property type="match status" value="1"/>
</dbReference>
<dbReference type="PANTHER" id="PTHR22642:SF2">
    <property type="entry name" value="PROTEIN LONG AFTER FAR-RED 3"/>
    <property type="match status" value="1"/>
</dbReference>
<dbReference type="EMBL" id="FOBF01000013">
    <property type="protein sequence ID" value="SEM43180.1"/>
    <property type="molecule type" value="Genomic_DNA"/>
</dbReference>
<dbReference type="RefSeq" id="WP_091103260.1">
    <property type="nucleotide sequence ID" value="NZ_FOBF01000013.1"/>
</dbReference>
<dbReference type="OrthoDB" id="3173428at2"/>
<dbReference type="Pfam" id="PF07969">
    <property type="entry name" value="Amidohydro_3"/>
    <property type="match status" value="1"/>
</dbReference>
<dbReference type="SUPFAM" id="SSF51556">
    <property type="entry name" value="Metallo-dependent hydrolases"/>
    <property type="match status" value="1"/>
</dbReference>
<reference evidence="2 3" key="1">
    <citation type="submission" date="2016-10" db="EMBL/GenBank/DDBJ databases">
        <authorList>
            <person name="de Groot N.N."/>
        </authorList>
    </citation>
    <scope>NUCLEOTIDE SEQUENCE [LARGE SCALE GENOMIC DNA]</scope>
    <source>
        <strain evidence="2 3">DSM 43357</strain>
    </source>
</reference>
<dbReference type="CDD" id="cd01300">
    <property type="entry name" value="YtcJ_like"/>
    <property type="match status" value="1"/>
</dbReference>
<dbReference type="Gene3D" id="2.30.40.10">
    <property type="entry name" value="Urease, subunit C, domain 1"/>
    <property type="match status" value="1"/>
</dbReference>
<dbReference type="InterPro" id="IPR011059">
    <property type="entry name" value="Metal-dep_hydrolase_composite"/>
</dbReference>
<proteinExistence type="predicted"/>
<dbReference type="PANTHER" id="PTHR22642">
    <property type="entry name" value="IMIDAZOLONEPROPIONASE"/>
    <property type="match status" value="1"/>
</dbReference>
<dbReference type="InterPro" id="IPR013108">
    <property type="entry name" value="Amidohydro_3"/>
</dbReference>
<dbReference type="InterPro" id="IPR033932">
    <property type="entry name" value="YtcJ-like"/>
</dbReference>
<dbReference type="Gene3D" id="3.10.310.70">
    <property type="match status" value="1"/>
</dbReference>